<dbReference type="GO" id="GO:0016301">
    <property type="term" value="F:kinase activity"/>
    <property type="evidence" value="ECO:0007669"/>
    <property type="project" value="UniProtKB-KW"/>
</dbReference>
<sequence>MGTSSIQDRGRMILVRANHAELAEREFVLTGASIVNAQQHCRQPLIGVSLVDSLAYAREEDVLVEPPANVCSSAWIENSGCAFERMGCRVRTGCVNSLS</sequence>
<keyword evidence="1" id="KW-0418">Kinase</keyword>
<name>A0A1D6PEA6_MAIZE</name>
<evidence type="ECO:0000313" key="1">
    <source>
        <dbReference type="EMBL" id="AQL07880.1"/>
    </source>
</evidence>
<dbReference type="EMBL" id="CM000785">
    <property type="protein sequence ID" value="AQL07880.1"/>
    <property type="molecule type" value="Genomic_DNA"/>
</dbReference>
<accession>A0A1D6PEA6</accession>
<dbReference type="AlphaFoldDB" id="A0A1D6PEA6"/>
<keyword evidence="1" id="KW-0808">Transferase</keyword>
<proteinExistence type="predicted"/>
<gene>
    <name evidence="1" type="ORF">ZEAMMB73_Zm00001d047875</name>
</gene>
<reference evidence="1" key="1">
    <citation type="submission" date="2015-12" db="EMBL/GenBank/DDBJ databases">
        <title>Update maize B73 reference genome by single molecule sequencing technologies.</title>
        <authorList>
            <consortium name="Maize Genome Sequencing Project"/>
            <person name="Ware D."/>
        </authorList>
    </citation>
    <scope>NUCLEOTIDE SEQUENCE</scope>
    <source>
        <tissue evidence="1">Seedling</tissue>
    </source>
</reference>
<organism evidence="1">
    <name type="scientific">Zea mays</name>
    <name type="common">Maize</name>
    <dbReference type="NCBI Taxonomy" id="4577"/>
    <lineage>
        <taxon>Eukaryota</taxon>
        <taxon>Viridiplantae</taxon>
        <taxon>Streptophyta</taxon>
        <taxon>Embryophyta</taxon>
        <taxon>Tracheophyta</taxon>
        <taxon>Spermatophyta</taxon>
        <taxon>Magnoliopsida</taxon>
        <taxon>Liliopsida</taxon>
        <taxon>Poales</taxon>
        <taxon>Poaceae</taxon>
        <taxon>PACMAD clade</taxon>
        <taxon>Panicoideae</taxon>
        <taxon>Andropogonodae</taxon>
        <taxon>Andropogoneae</taxon>
        <taxon>Tripsacinae</taxon>
        <taxon>Zea</taxon>
    </lineage>
</organism>
<protein>
    <submittedName>
        <fullName evidence="1">MAP kinase kinase kinase10</fullName>
    </submittedName>
</protein>